<organism evidence="7 8">
    <name type="scientific">Ahniella affigens</name>
    <dbReference type="NCBI Taxonomy" id="2021234"/>
    <lineage>
        <taxon>Bacteria</taxon>
        <taxon>Pseudomonadati</taxon>
        <taxon>Pseudomonadota</taxon>
        <taxon>Gammaproteobacteria</taxon>
        <taxon>Lysobacterales</taxon>
        <taxon>Rhodanobacteraceae</taxon>
        <taxon>Ahniella</taxon>
    </lineage>
</organism>
<dbReference type="SUPFAM" id="SSF46689">
    <property type="entry name" value="Homeodomain-like"/>
    <property type="match status" value="1"/>
</dbReference>
<dbReference type="GO" id="GO:0003700">
    <property type="term" value="F:DNA-binding transcription factor activity"/>
    <property type="evidence" value="ECO:0007669"/>
    <property type="project" value="TreeGrafter"/>
</dbReference>
<dbReference type="InterPro" id="IPR009057">
    <property type="entry name" value="Homeodomain-like_sf"/>
</dbReference>
<reference evidence="7 8" key="1">
    <citation type="submission" date="2018-03" db="EMBL/GenBank/DDBJ databases">
        <title>Ahniella affigens gen. nov., sp. nov., a gammaproteobacterium isolated from sandy soil near a stream.</title>
        <authorList>
            <person name="Ko Y."/>
            <person name="Kim J.-H."/>
        </authorList>
    </citation>
    <scope>NUCLEOTIDE SEQUENCE [LARGE SCALE GENOMIC DNA]</scope>
    <source>
        <strain evidence="7 8">D13</strain>
    </source>
</reference>
<dbReference type="GO" id="GO:0000976">
    <property type="term" value="F:transcription cis-regulatory region binding"/>
    <property type="evidence" value="ECO:0007669"/>
    <property type="project" value="TreeGrafter"/>
</dbReference>
<keyword evidence="3" id="KW-0804">Transcription</keyword>
<keyword evidence="2 4" id="KW-0238">DNA-binding</keyword>
<dbReference type="PANTHER" id="PTHR30055:SF238">
    <property type="entry name" value="MYCOFACTOCIN BIOSYNTHESIS TRANSCRIPTIONAL REGULATOR MFTR-RELATED"/>
    <property type="match status" value="1"/>
</dbReference>
<dbReference type="PRINTS" id="PR00455">
    <property type="entry name" value="HTHTETR"/>
</dbReference>
<dbReference type="InterPro" id="IPR001647">
    <property type="entry name" value="HTH_TetR"/>
</dbReference>
<dbReference type="OrthoDB" id="63332at2"/>
<evidence type="ECO:0000256" key="2">
    <source>
        <dbReference type="ARBA" id="ARBA00023125"/>
    </source>
</evidence>
<keyword evidence="1" id="KW-0805">Transcription regulation</keyword>
<evidence type="ECO:0000256" key="1">
    <source>
        <dbReference type="ARBA" id="ARBA00023015"/>
    </source>
</evidence>
<dbReference type="PROSITE" id="PS50977">
    <property type="entry name" value="HTH_TETR_2"/>
    <property type="match status" value="1"/>
</dbReference>
<dbReference type="KEGG" id="xba:C7S18_11200"/>
<dbReference type="PROSITE" id="PS01081">
    <property type="entry name" value="HTH_TETR_1"/>
    <property type="match status" value="1"/>
</dbReference>
<evidence type="ECO:0000313" key="8">
    <source>
        <dbReference type="Proteomes" id="UP000241074"/>
    </source>
</evidence>
<protein>
    <recommendedName>
        <fullName evidence="6">HTH tetR-type domain-containing protein</fullName>
    </recommendedName>
</protein>
<evidence type="ECO:0000256" key="4">
    <source>
        <dbReference type="PROSITE-ProRule" id="PRU00335"/>
    </source>
</evidence>
<evidence type="ECO:0000313" key="7">
    <source>
        <dbReference type="EMBL" id="AVP97730.1"/>
    </source>
</evidence>
<evidence type="ECO:0000256" key="3">
    <source>
        <dbReference type="ARBA" id="ARBA00023163"/>
    </source>
</evidence>
<dbReference type="InterPro" id="IPR050109">
    <property type="entry name" value="HTH-type_TetR-like_transc_reg"/>
</dbReference>
<dbReference type="Gene3D" id="1.10.357.10">
    <property type="entry name" value="Tetracycline Repressor, domain 2"/>
    <property type="match status" value="1"/>
</dbReference>
<feature type="domain" description="HTH tetR-type" evidence="6">
    <location>
        <begin position="9"/>
        <end position="69"/>
    </location>
</feature>
<dbReference type="Proteomes" id="UP000241074">
    <property type="component" value="Chromosome"/>
</dbReference>
<dbReference type="AlphaFoldDB" id="A0A2P1PSC6"/>
<sequence>MSLRDHKKANTRRALVDAALQRFYVQGFEATTLDEVCQDAGVARRTFFRYFDSKESLVFPNRAERLQRFIELLESNPADESPLISLRAIAQIFAKEYSQHRPQLLARQRLIESTPTLRAREREIDEDWEQAMEVAFHRYFQRAGPGDLAARARSRSSRVDRKRVDLRARVLAGAAIGVIRATMQFWFDHNGRPDLGELGARAIDHLEQGFMRPGEGAQVTPSESLRETRKQDQRNR</sequence>
<feature type="compositionally biased region" description="Basic and acidic residues" evidence="5">
    <location>
        <begin position="224"/>
        <end position="236"/>
    </location>
</feature>
<dbReference type="EMBL" id="CP027860">
    <property type="protein sequence ID" value="AVP97730.1"/>
    <property type="molecule type" value="Genomic_DNA"/>
</dbReference>
<reference evidence="7 8" key="2">
    <citation type="submission" date="2018-03" db="EMBL/GenBank/DDBJ databases">
        <authorList>
            <person name="Keele B.F."/>
        </authorList>
    </citation>
    <scope>NUCLEOTIDE SEQUENCE [LARGE SCALE GENOMIC DNA]</scope>
    <source>
        <strain evidence="7 8">D13</strain>
    </source>
</reference>
<feature type="region of interest" description="Disordered" evidence="5">
    <location>
        <begin position="212"/>
        <end position="236"/>
    </location>
</feature>
<proteinExistence type="predicted"/>
<dbReference type="Pfam" id="PF00440">
    <property type="entry name" value="TetR_N"/>
    <property type="match status" value="1"/>
</dbReference>
<keyword evidence="8" id="KW-1185">Reference proteome</keyword>
<dbReference type="InterPro" id="IPR023772">
    <property type="entry name" value="DNA-bd_HTH_TetR-type_CS"/>
</dbReference>
<gene>
    <name evidence="7" type="ORF">C7S18_11200</name>
</gene>
<name>A0A2P1PSC6_9GAMM</name>
<dbReference type="RefSeq" id="WP_106891650.1">
    <property type="nucleotide sequence ID" value="NZ_CP027860.1"/>
</dbReference>
<dbReference type="Pfam" id="PF17754">
    <property type="entry name" value="TetR_C_14"/>
    <property type="match status" value="1"/>
</dbReference>
<dbReference type="PANTHER" id="PTHR30055">
    <property type="entry name" value="HTH-TYPE TRANSCRIPTIONAL REGULATOR RUTR"/>
    <property type="match status" value="1"/>
</dbReference>
<dbReference type="InterPro" id="IPR041347">
    <property type="entry name" value="MftR_C"/>
</dbReference>
<accession>A0A2P1PSC6</accession>
<dbReference type="Gene3D" id="1.10.10.60">
    <property type="entry name" value="Homeodomain-like"/>
    <property type="match status" value="1"/>
</dbReference>
<evidence type="ECO:0000256" key="5">
    <source>
        <dbReference type="SAM" id="MobiDB-lite"/>
    </source>
</evidence>
<feature type="DNA-binding region" description="H-T-H motif" evidence="4">
    <location>
        <begin position="32"/>
        <end position="51"/>
    </location>
</feature>
<evidence type="ECO:0000259" key="6">
    <source>
        <dbReference type="PROSITE" id="PS50977"/>
    </source>
</evidence>